<dbReference type="GO" id="GO:0005783">
    <property type="term" value="C:endoplasmic reticulum"/>
    <property type="evidence" value="ECO:0007669"/>
    <property type="project" value="InterPro"/>
</dbReference>
<dbReference type="AlphaFoldDB" id="A0A8H3UYC4"/>
<dbReference type="CDD" id="cd00238">
    <property type="entry name" value="ERp29c"/>
    <property type="match status" value="1"/>
</dbReference>
<feature type="chain" id="PRO_5034416228" description="protein disulfide-isomerase" evidence="10">
    <location>
        <begin position="22"/>
        <end position="412"/>
    </location>
</feature>
<accession>A0A8H3UYC4</accession>
<evidence type="ECO:0000256" key="1">
    <source>
        <dbReference type="ARBA" id="ARBA00001182"/>
    </source>
</evidence>
<reference evidence="12 13" key="1">
    <citation type="submission" date="2019-11" db="EMBL/GenBank/DDBJ databases">
        <title>Venturia inaequalis Genome Resource.</title>
        <authorList>
            <person name="Lichtner F.J."/>
        </authorList>
    </citation>
    <scope>NUCLEOTIDE SEQUENCE [LARGE SCALE GENOMIC DNA]</scope>
    <source>
        <strain evidence="12">Bline_iso_100314</strain>
    </source>
</reference>
<dbReference type="PROSITE" id="PS51352">
    <property type="entry name" value="THIOREDOXIN_2"/>
    <property type="match status" value="2"/>
</dbReference>
<dbReference type="InterPro" id="IPR036249">
    <property type="entry name" value="Thioredoxin-like_sf"/>
</dbReference>
<dbReference type="PANTHER" id="PTHR45672:SF11">
    <property type="entry name" value="PROTEIN DISULFIDE-ISOMERASE C17H9.14C"/>
    <property type="match status" value="1"/>
</dbReference>
<dbReference type="InterPro" id="IPR005788">
    <property type="entry name" value="PDI_thioredoxin-like_dom"/>
</dbReference>
<dbReference type="PRINTS" id="PR00421">
    <property type="entry name" value="THIOREDOXIN"/>
</dbReference>
<dbReference type="InterPro" id="IPR013766">
    <property type="entry name" value="Thioredoxin_domain"/>
</dbReference>
<evidence type="ECO:0000256" key="7">
    <source>
        <dbReference type="ARBA" id="ARBA00023235"/>
    </source>
</evidence>
<evidence type="ECO:0000313" key="13">
    <source>
        <dbReference type="Proteomes" id="UP000433883"/>
    </source>
</evidence>
<evidence type="ECO:0000256" key="2">
    <source>
        <dbReference type="ARBA" id="ARBA00006347"/>
    </source>
</evidence>
<feature type="signal peptide" evidence="10">
    <location>
        <begin position="1"/>
        <end position="21"/>
    </location>
</feature>
<dbReference type="InterPro" id="IPR051063">
    <property type="entry name" value="PDI"/>
</dbReference>
<dbReference type="InterPro" id="IPR017937">
    <property type="entry name" value="Thioredoxin_CS"/>
</dbReference>
<evidence type="ECO:0000256" key="9">
    <source>
        <dbReference type="RuleBase" id="RU004208"/>
    </source>
</evidence>
<feature type="domain" description="Thioredoxin" evidence="11">
    <location>
        <begin position="177"/>
        <end position="324"/>
    </location>
</feature>
<dbReference type="NCBIfam" id="TIGR01126">
    <property type="entry name" value="pdi_dom"/>
    <property type="match status" value="1"/>
</dbReference>
<proteinExistence type="inferred from homology"/>
<keyword evidence="8" id="KW-0676">Redox-active center</keyword>
<dbReference type="SUPFAM" id="SSF47933">
    <property type="entry name" value="ERP29 C domain-like"/>
    <property type="match status" value="1"/>
</dbReference>
<evidence type="ECO:0000256" key="5">
    <source>
        <dbReference type="ARBA" id="ARBA00022737"/>
    </source>
</evidence>
<dbReference type="Proteomes" id="UP000433883">
    <property type="component" value="Unassembled WGS sequence"/>
</dbReference>
<protein>
    <recommendedName>
        <fullName evidence="3">protein disulfide-isomerase</fullName>
        <ecNumber evidence="3">5.3.4.1</ecNumber>
    </recommendedName>
</protein>
<comment type="similarity">
    <text evidence="2 9">Belongs to the protein disulfide isomerase family.</text>
</comment>
<organism evidence="12 13">
    <name type="scientific">Venturia inaequalis</name>
    <name type="common">Apple scab fungus</name>
    <dbReference type="NCBI Taxonomy" id="5025"/>
    <lineage>
        <taxon>Eukaryota</taxon>
        <taxon>Fungi</taxon>
        <taxon>Dikarya</taxon>
        <taxon>Ascomycota</taxon>
        <taxon>Pezizomycotina</taxon>
        <taxon>Dothideomycetes</taxon>
        <taxon>Pleosporomycetidae</taxon>
        <taxon>Venturiales</taxon>
        <taxon>Venturiaceae</taxon>
        <taxon>Venturia</taxon>
    </lineage>
</organism>
<evidence type="ECO:0000256" key="8">
    <source>
        <dbReference type="ARBA" id="ARBA00023284"/>
    </source>
</evidence>
<dbReference type="Gene3D" id="1.20.1150.12">
    <property type="entry name" value="Endoplasmic reticulum resident protein 29, C-terminal domain"/>
    <property type="match status" value="1"/>
</dbReference>
<comment type="caution">
    <text evidence="12">The sequence shown here is derived from an EMBL/GenBank/DDBJ whole genome shotgun (WGS) entry which is preliminary data.</text>
</comment>
<dbReference type="EMBL" id="WNWQ01000101">
    <property type="protein sequence ID" value="KAE9978974.1"/>
    <property type="molecule type" value="Genomic_DNA"/>
</dbReference>
<name>A0A8H3UYC4_VENIN</name>
<evidence type="ECO:0000256" key="4">
    <source>
        <dbReference type="ARBA" id="ARBA00022729"/>
    </source>
</evidence>
<keyword evidence="4 10" id="KW-0732">Signal</keyword>
<dbReference type="PROSITE" id="PS00194">
    <property type="entry name" value="THIOREDOXIN_1"/>
    <property type="match status" value="1"/>
</dbReference>
<gene>
    <name evidence="12" type="ORF">BLS_000144</name>
</gene>
<feature type="domain" description="Thioredoxin" evidence="11">
    <location>
        <begin position="62"/>
        <end position="175"/>
    </location>
</feature>
<dbReference type="Pfam" id="PF07749">
    <property type="entry name" value="ERp29"/>
    <property type="match status" value="1"/>
</dbReference>
<dbReference type="Gene3D" id="3.40.30.10">
    <property type="entry name" value="Glutaredoxin"/>
    <property type="match status" value="2"/>
</dbReference>
<dbReference type="GO" id="GO:0006457">
    <property type="term" value="P:protein folding"/>
    <property type="evidence" value="ECO:0007669"/>
    <property type="project" value="TreeGrafter"/>
</dbReference>
<dbReference type="InterPro" id="IPR011679">
    <property type="entry name" value="ERp29_C"/>
</dbReference>
<evidence type="ECO:0000256" key="6">
    <source>
        <dbReference type="ARBA" id="ARBA00023157"/>
    </source>
</evidence>
<dbReference type="GO" id="GO:0003756">
    <property type="term" value="F:protein disulfide isomerase activity"/>
    <property type="evidence" value="ECO:0007669"/>
    <property type="project" value="UniProtKB-EC"/>
</dbReference>
<sequence length="412" mass="44570">MRLSILTAGLLTVLGVNAASAVIDLIPDNFEKIVTKGGKPALVEFFAPYGNMDCQEFYELDLDLRDRSPGARLSLRKSKSGHELMRPRYSLLTYAVDCKTLAPIYEELASNFKHAESKVTIAKVDADEHKTLGRKFGVQGFPTLKWFDGSGKDPEDYNGGRDLDSLSAFITEKTGLKMKGAVKPPSAVEMLNDAKFKTVIGGDKNVLVAFTAPWCGHCKSLAPIYEELANDFASEDSVIIAKVDAESEDSKATASAQGVTGFPTIKWFPAGSKEPTTYSNARTEAAFIDFINKEAGTYRAPGGRLTAAGGTVAAIDSIIQKIIDGGNDVASKADEIVKAATSEKSTYAKYYAKAAEKIKANSAWLDKELARLENILKKGGLVPSKVDDLTSRSNILRRFKVVKSEAEGKSEL</sequence>
<comment type="catalytic activity">
    <reaction evidence="1">
        <text>Catalyzes the rearrangement of -S-S- bonds in proteins.</text>
        <dbReference type="EC" id="5.3.4.1"/>
    </reaction>
</comment>
<evidence type="ECO:0000256" key="10">
    <source>
        <dbReference type="SAM" id="SignalP"/>
    </source>
</evidence>
<dbReference type="CDD" id="cd02998">
    <property type="entry name" value="PDI_a_ERp38"/>
    <property type="match status" value="1"/>
</dbReference>
<evidence type="ECO:0000259" key="11">
    <source>
        <dbReference type="PROSITE" id="PS51352"/>
    </source>
</evidence>
<keyword evidence="7" id="KW-0413">Isomerase</keyword>
<dbReference type="EC" id="5.3.4.1" evidence="3"/>
<evidence type="ECO:0000256" key="3">
    <source>
        <dbReference type="ARBA" id="ARBA00012723"/>
    </source>
</evidence>
<dbReference type="Pfam" id="PF00085">
    <property type="entry name" value="Thioredoxin"/>
    <property type="match status" value="2"/>
</dbReference>
<keyword evidence="6" id="KW-1015">Disulfide bond</keyword>
<keyword evidence="5" id="KW-0677">Repeat</keyword>
<dbReference type="InterPro" id="IPR036356">
    <property type="entry name" value="ERp29_C_sf"/>
</dbReference>
<dbReference type="SUPFAM" id="SSF52833">
    <property type="entry name" value="Thioredoxin-like"/>
    <property type="match status" value="2"/>
</dbReference>
<dbReference type="PANTHER" id="PTHR45672">
    <property type="entry name" value="PROTEIN DISULFIDE-ISOMERASE C17H9.14C-RELATED"/>
    <property type="match status" value="1"/>
</dbReference>
<evidence type="ECO:0000313" key="12">
    <source>
        <dbReference type="EMBL" id="KAE9978974.1"/>
    </source>
</evidence>